<evidence type="ECO:0000256" key="9">
    <source>
        <dbReference type="HAMAP-Rule" id="MF_00016"/>
    </source>
</evidence>
<sequence length="359" mass="38928">MFDDTAHGGMDNLGASEESLRMVSANAIGNEPVSDEELRPHILDGFIGQPRLKAQLQLFLDAARKREVPPDHILLAGPPGLGKTTLAMIVANELGVPIRVTSGPAIQHAGDLASILSSLDAGEVLFIDEIHRLPRAAEELLYIAMEDFRVDVMVGKGPGASSIPLTLPRFTVIGATTREGMLPSPLRARFGFTAHLDFYPDDELEKLIERSAAVLSLPLAPGSSAQLARRSRGTPRIANRLLRRVRDWAVVHDLEQVEPDDVKEALALYQIDTEGLDRLDMAVLNALIRNFNGGPVGLNNLSAMVGEEAETVETVCEPYLVREGFMMRTPKGRVATARAWEHLGLVPADNAAGDVSKLF</sequence>
<dbReference type="InterPro" id="IPR036388">
    <property type="entry name" value="WH-like_DNA-bd_sf"/>
</dbReference>
<feature type="region of interest" description="Small ATPAse domain (RuvB-S)" evidence="9">
    <location>
        <begin position="200"/>
        <end position="270"/>
    </location>
</feature>
<evidence type="ECO:0000259" key="10">
    <source>
        <dbReference type="SMART" id="SM00382"/>
    </source>
</evidence>
<dbReference type="Proteomes" id="UP000233730">
    <property type="component" value="Unassembled WGS sequence"/>
</dbReference>
<feature type="binding site" evidence="9">
    <location>
        <position position="38"/>
    </location>
    <ligand>
        <name>ATP</name>
        <dbReference type="ChEBI" id="CHEBI:30616"/>
    </ligand>
</feature>
<comment type="subcellular location">
    <subcellularLocation>
        <location evidence="9">Cytoplasm</location>
    </subcellularLocation>
</comment>
<comment type="caution">
    <text evidence="9">Lacks conserved residue(s) required for the propagation of feature annotation.</text>
</comment>
<organism evidence="11 12">
    <name type="scientific">Bifidobacterium pseudolongum subsp. globosum</name>
    <dbReference type="NCBI Taxonomy" id="1690"/>
    <lineage>
        <taxon>Bacteria</taxon>
        <taxon>Bacillati</taxon>
        <taxon>Actinomycetota</taxon>
        <taxon>Actinomycetes</taxon>
        <taxon>Bifidobacteriales</taxon>
        <taxon>Bifidobacteriaceae</taxon>
        <taxon>Bifidobacterium</taxon>
    </lineage>
</organism>
<evidence type="ECO:0000256" key="1">
    <source>
        <dbReference type="ARBA" id="ARBA00022490"/>
    </source>
</evidence>
<evidence type="ECO:0000256" key="3">
    <source>
        <dbReference type="ARBA" id="ARBA00022763"/>
    </source>
</evidence>
<dbReference type="GO" id="GO:0009378">
    <property type="term" value="F:four-way junction helicase activity"/>
    <property type="evidence" value="ECO:0007669"/>
    <property type="project" value="InterPro"/>
</dbReference>
<dbReference type="EC" id="3.6.4.-" evidence="9"/>
<gene>
    <name evidence="9" type="primary">ruvB</name>
    <name evidence="11" type="ORF">CQR46_0492</name>
</gene>
<dbReference type="GO" id="GO:0000400">
    <property type="term" value="F:four-way junction DNA binding"/>
    <property type="evidence" value="ECO:0007669"/>
    <property type="project" value="UniProtKB-UniRule"/>
</dbReference>
<feature type="binding site" evidence="9">
    <location>
        <position position="236"/>
    </location>
    <ligand>
        <name>ATP</name>
        <dbReference type="ChEBI" id="CHEBI:30616"/>
    </ligand>
</feature>
<dbReference type="InterPro" id="IPR003593">
    <property type="entry name" value="AAA+_ATPase"/>
</dbReference>
<dbReference type="Pfam" id="PF05496">
    <property type="entry name" value="RuvB_N"/>
    <property type="match status" value="1"/>
</dbReference>
<feature type="binding site" evidence="9">
    <location>
        <position position="80"/>
    </location>
    <ligand>
        <name>ATP</name>
        <dbReference type="ChEBI" id="CHEBI:30616"/>
    </ligand>
</feature>
<keyword evidence="2 9" id="KW-0547">Nucleotide-binding</keyword>
<feature type="binding site" evidence="9">
    <location>
        <position position="199"/>
    </location>
    <ligand>
        <name>ATP</name>
        <dbReference type="ChEBI" id="CHEBI:30616"/>
    </ligand>
</feature>
<keyword evidence="5 9" id="KW-0067">ATP-binding</keyword>
<dbReference type="InterPro" id="IPR008823">
    <property type="entry name" value="RuvB_wg_C"/>
</dbReference>
<name>A0A2N3QIT8_9BIFI</name>
<evidence type="ECO:0000256" key="4">
    <source>
        <dbReference type="ARBA" id="ARBA00022801"/>
    </source>
</evidence>
<dbReference type="Gene3D" id="3.40.50.300">
    <property type="entry name" value="P-loop containing nucleotide triphosphate hydrolases"/>
    <property type="match status" value="1"/>
</dbReference>
<keyword evidence="1 9" id="KW-0963">Cytoplasm</keyword>
<dbReference type="Gene3D" id="1.10.8.60">
    <property type="match status" value="1"/>
</dbReference>
<dbReference type="GO" id="GO:0048476">
    <property type="term" value="C:Holliday junction resolvase complex"/>
    <property type="evidence" value="ECO:0007669"/>
    <property type="project" value="UniProtKB-UniRule"/>
</dbReference>
<evidence type="ECO:0000313" key="12">
    <source>
        <dbReference type="Proteomes" id="UP000233730"/>
    </source>
</evidence>
<dbReference type="NCBIfam" id="TIGR00635">
    <property type="entry name" value="ruvB"/>
    <property type="match status" value="1"/>
</dbReference>
<comment type="catalytic activity">
    <reaction evidence="9">
        <text>ATP + H2O = ADP + phosphate + H(+)</text>
        <dbReference type="Rhea" id="RHEA:13065"/>
        <dbReference type="ChEBI" id="CHEBI:15377"/>
        <dbReference type="ChEBI" id="CHEBI:15378"/>
        <dbReference type="ChEBI" id="CHEBI:30616"/>
        <dbReference type="ChEBI" id="CHEBI:43474"/>
        <dbReference type="ChEBI" id="CHEBI:456216"/>
    </reaction>
</comment>
<feature type="binding site" evidence="9">
    <location>
        <position position="84"/>
    </location>
    <ligand>
        <name>ATP</name>
        <dbReference type="ChEBI" id="CHEBI:30616"/>
    </ligand>
</feature>
<keyword evidence="11" id="KW-0347">Helicase</keyword>
<dbReference type="GO" id="GO:0006281">
    <property type="term" value="P:DNA repair"/>
    <property type="evidence" value="ECO:0007669"/>
    <property type="project" value="UniProtKB-UniRule"/>
</dbReference>
<dbReference type="GO" id="GO:0006310">
    <property type="term" value="P:DNA recombination"/>
    <property type="evidence" value="ECO:0007669"/>
    <property type="project" value="UniProtKB-UniRule"/>
</dbReference>
<evidence type="ECO:0000256" key="8">
    <source>
        <dbReference type="ARBA" id="ARBA00023204"/>
    </source>
</evidence>
<keyword evidence="4 9" id="KW-0378">Hydrolase</keyword>
<dbReference type="NCBIfam" id="NF000868">
    <property type="entry name" value="PRK00080.1"/>
    <property type="match status" value="1"/>
</dbReference>
<feature type="binding site" evidence="9">
    <location>
        <position position="84"/>
    </location>
    <ligand>
        <name>Mg(2+)</name>
        <dbReference type="ChEBI" id="CHEBI:18420"/>
    </ligand>
</feature>
<evidence type="ECO:0000256" key="5">
    <source>
        <dbReference type="ARBA" id="ARBA00022840"/>
    </source>
</evidence>
<dbReference type="Gene3D" id="1.10.10.10">
    <property type="entry name" value="Winged helix-like DNA-binding domain superfamily/Winged helix DNA-binding domain"/>
    <property type="match status" value="1"/>
</dbReference>
<dbReference type="GO" id="GO:0005524">
    <property type="term" value="F:ATP binding"/>
    <property type="evidence" value="ECO:0007669"/>
    <property type="project" value="UniProtKB-UniRule"/>
</dbReference>
<dbReference type="InterPro" id="IPR027417">
    <property type="entry name" value="P-loop_NTPase"/>
</dbReference>
<comment type="function">
    <text evidence="9">The RuvA-RuvB-RuvC complex processes Holliday junction (HJ) DNA during genetic recombination and DNA repair, while the RuvA-RuvB complex plays an important role in the rescue of blocked DNA replication forks via replication fork reversal (RFR). RuvA specifically binds to HJ cruciform DNA, conferring on it an open structure. The RuvB hexamer acts as an ATP-dependent pump, pulling dsDNA into and through the RuvAB complex. RuvB forms 2 homohexamers on either side of HJ DNA bound by 1 or 2 RuvA tetramers; 4 subunits per hexamer contact DNA at a time. Coordinated motions by a converter formed by DNA-disengaged RuvB subunits stimulates ATP hydrolysis and nucleotide exchange. Immobilization of the converter enables RuvB to convert the ATP-contained energy into a lever motion, pulling 2 nucleotides of DNA out of the RuvA tetramer per ATP hydrolyzed, thus driving DNA branch migration. The RuvB motors rotate together with the DNA substrate, which together with the progressing nucleotide cycle form the mechanistic basis for DNA recombination by continuous HJ branch migration. Branch migration allows RuvC to scan DNA until it finds its consensus sequence, where it cleaves and resolves cruciform DNA.</text>
</comment>
<dbReference type="HAMAP" id="MF_00016">
    <property type="entry name" value="DNA_HJ_migration_RuvB"/>
    <property type="match status" value="1"/>
</dbReference>
<comment type="domain">
    <text evidence="9">Has 3 domains, the large (RuvB-L) and small ATPase (RuvB-S) domains and the C-terminal head (RuvB-H) domain. The head domain binds DNA, while the ATPase domains jointly bind ATP, ADP or are empty depending on the state of the subunit in the translocation cycle. During a single DNA translocation step the structure of each domain remains the same, but their relative positions change.</text>
</comment>
<dbReference type="CDD" id="cd00009">
    <property type="entry name" value="AAA"/>
    <property type="match status" value="1"/>
</dbReference>
<dbReference type="InterPro" id="IPR008824">
    <property type="entry name" value="RuvB-like_N"/>
</dbReference>
<dbReference type="GO" id="GO:0016887">
    <property type="term" value="F:ATP hydrolysis activity"/>
    <property type="evidence" value="ECO:0007669"/>
    <property type="project" value="RHEA"/>
</dbReference>
<feature type="region of interest" description="Head domain (RuvB-H)" evidence="9">
    <location>
        <begin position="273"/>
        <end position="359"/>
    </location>
</feature>
<comment type="subunit">
    <text evidence="9">Homohexamer. Forms an RuvA(8)-RuvB(12)-Holliday junction (HJ) complex. HJ DNA is sandwiched between 2 RuvA tetramers; dsDNA enters through RuvA and exits via RuvB. An RuvB hexamer assembles on each DNA strand where it exits the tetramer. Each RuvB hexamer is contacted by two RuvA subunits (via domain III) on 2 adjacent RuvB subunits; this complex drives branch migration. In the full resolvosome a probable DNA-RuvA(4)-RuvB(12)-RuvC(2) complex forms which resolves the HJ.</text>
</comment>
<dbReference type="SUPFAM" id="SSF46785">
    <property type="entry name" value="Winged helix' DNA-binding domain"/>
    <property type="match status" value="1"/>
</dbReference>
<dbReference type="RefSeq" id="WP_257467542.1">
    <property type="nucleotide sequence ID" value="NZ_PCGZ01000003.1"/>
</dbReference>
<keyword evidence="3 9" id="KW-0227">DNA damage</keyword>
<evidence type="ECO:0000256" key="6">
    <source>
        <dbReference type="ARBA" id="ARBA00023125"/>
    </source>
</evidence>
<dbReference type="InterPro" id="IPR041445">
    <property type="entry name" value="AAA_lid_4"/>
</dbReference>
<evidence type="ECO:0000256" key="7">
    <source>
        <dbReference type="ARBA" id="ARBA00023172"/>
    </source>
</evidence>
<dbReference type="Pfam" id="PF17864">
    <property type="entry name" value="AAA_lid_4"/>
    <property type="match status" value="1"/>
</dbReference>
<evidence type="ECO:0000256" key="2">
    <source>
        <dbReference type="ARBA" id="ARBA00022741"/>
    </source>
</evidence>
<keyword evidence="7 9" id="KW-0233">DNA recombination</keyword>
<comment type="caution">
    <text evidence="11">The sequence shown here is derived from an EMBL/GenBank/DDBJ whole genome shotgun (WGS) entry which is preliminary data.</text>
</comment>
<dbReference type="InterPro" id="IPR036390">
    <property type="entry name" value="WH_DNA-bd_sf"/>
</dbReference>
<feature type="binding site" evidence="9">
    <location>
        <position position="189"/>
    </location>
    <ligand>
        <name>ATP</name>
        <dbReference type="ChEBI" id="CHEBI:30616"/>
    </ligand>
</feature>
<dbReference type="Pfam" id="PF05491">
    <property type="entry name" value="WHD_RuvB"/>
    <property type="match status" value="1"/>
</dbReference>
<dbReference type="SMART" id="SM00382">
    <property type="entry name" value="AAA"/>
    <property type="match status" value="1"/>
</dbReference>
<dbReference type="SUPFAM" id="SSF52540">
    <property type="entry name" value="P-loop containing nucleoside triphosphate hydrolases"/>
    <property type="match status" value="1"/>
</dbReference>
<dbReference type="PANTHER" id="PTHR42848">
    <property type="match status" value="1"/>
</dbReference>
<evidence type="ECO:0000313" key="11">
    <source>
        <dbReference type="EMBL" id="PKU91405.1"/>
    </source>
</evidence>
<feature type="binding site" evidence="9">
    <location>
        <position position="333"/>
    </location>
    <ligand>
        <name>DNA</name>
        <dbReference type="ChEBI" id="CHEBI:16991"/>
    </ligand>
</feature>
<feature type="binding site" evidence="9">
    <location>
        <position position="39"/>
    </location>
    <ligand>
        <name>ATP</name>
        <dbReference type="ChEBI" id="CHEBI:30616"/>
    </ligand>
</feature>
<comment type="similarity">
    <text evidence="9">Belongs to the RuvB family.</text>
</comment>
<reference evidence="11 12" key="1">
    <citation type="submission" date="2017-10" db="EMBL/GenBank/DDBJ databases">
        <title>Bifidobacterium genomics.</title>
        <authorList>
            <person name="Lugli G.A."/>
            <person name="Milani C."/>
            <person name="Mancabelli L."/>
        </authorList>
    </citation>
    <scope>NUCLEOTIDE SEQUENCE [LARGE SCALE GENOMIC DNA]</scope>
    <source>
        <strain evidence="11 12">1524B</strain>
    </source>
</reference>
<proteinExistence type="inferred from homology"/>
<feature type="region of interest" description="Large ATPase domain (RuvB-L)" evidence="9">
    <location>
        <begin position="19"/>
        <end position="199"/>
    </location>
</feature>
<feature type="binding site" evidence="9">
    <location>
        <position position="85"/>
    </location>
    <ligand>
        <name>ATP</name>
        <dbReference type="ChEBI" id="CHEBI:30616"/>
    </ligand>
</feature>
<feature type="binding site" evidence="9">
    <location>
        <position position="83"/>
    </location>
    <ligand>
        <name>ATP</name>
        <dbReference type="ChEBI" id="CHEBI:30616"/>
    </ligand>
</feature>
<keyword evidence="8 9" id="KW-0234">DNA repair</keyword>
<dbReference type="GO" id="GO:0005737">
    <property type="term" value="C:cytoplasm"/>
    <property type="evidence" value="ECO:0007669"/>
    <property type="project" value="UniProtKB-SubCell"/>
</dbReference>
<dbReference type="InterPro" id="IPR004605">
    <property type="entry name" value="DNA_helicase_Holl-junc_RuvB"/>
</dbReference>
<dbReference type="AlphaFoldDB" id="A0A2N3QIT8"/>
<protein>
    <recommendedName>
        <fullName evidence="9">Holliday junction branch migration complex subunit RuvB</fullName>
        <ecNumber evidence="9">3.6.4.-</ecNumber>
    </recommendedName>
</protein>
<dbReference type="PANTHER" id="PTHR42848:SF1">
    <property type="entry name" value="HOLLIDAY JUNCTION BRANCH MIGRATION COMPLEX SUBUNIT RUVB"/>
    <property type="match status" value="1"/>
</dbReference>
<dbReference type="EMBL" id="PCGZ01000003">
    <property type="protein sequence ID" value="PKU91405.1"/>
    <property type="molecule type" value="Genomic_DNA"/>
</dbReference>
<keyword evidence="6 9" id="KW-0238">DNA-binding</keyword>
<feature type="binding site" evidence="9">
    <location>
        <position position="328"/>
    </location>
    <ligand>
        <name>DNA</name>
        <dbReference type="ChEBI" id="CHEBI:16991"/>
    </ligand>
</feature>
<accession>A0A2N3QIT8</accession>
<feature type="binding site" evidence="9">
    <location>
        <begin position="146"/>
        <end position="148"/>
    </location>
    <ligand>
        <name>ATP</name>
        <dbReference type="ChEBI" id="CHEBI:30616"/>
    </ligand>
</feature>
<feature type="domain" description="AAA+ ATPase" evidence="10">
    <location>
        <begin position="69"/>
        <end position="202"/>
    </location>
</feature>